<evidence type="ECO:0000256" key="1">
    <source>
        <dbReference type="ARBA" id="ARBA00022472"/>
    </source>
</evidence>
<dbReference type="SUPFAM" id="SSF69705">
    <property type="entry name" value="Transcription factor NusA, N-terminal domain"/>
    <property type="match status" value="1"/>
</dbReference>
<dbReference type="GO" id="GO:0003746">
    <property type="term" value="F:translation elongation factor activity"/>
    <property type="evidence" value="ECO:0007669"/>
    <property type="project" value="UniProtKB-KW"/>
</dbReference>
<keyword evidence="2 7" id="KW-0963">Cytoplasm</keyword>
<keyword evidence="9" id="KW-0648">Protein biosynthesis</keyword>
<dbReference type="FunFam" id="3.30.300.20:FF:000002">
    <property type="entry name" value="Transcription termination/antitermination protein NusA"/>
    <property type="match status" value="1"/>
</dbReference>
<sequence>MVNGAELLTAIQSIAQEKQIPDEIIFEGIREGFQKAYEKFFDPEAIIDVNVDEVTGMISVSKRLTVVQKVEDEWLEISLSQAKEKYSEKVTIGDIVNEQVKFSDDYSRLAIFQVGQIIKQKIREGEKNKVYDFFLPKLHEIQTGRVVDITENSYLIDVEGTVVSLWNRKTINQEKISIGDRVTFYIEDVSKDNKHSQVSTSRVHPDFLTKLMEMEVPEISEGIIEVKSVSREPGKRAKVAVYSNDENVDPIGACVGAGGSRIKAVTKELNGEKIDIVKWDENSDKFIMNALAPVRVVSIMVDEEEFFDEEGNLEDAHRECDVVVPNNQLSLAIGKSGMAARLVANLVKMKINIYSYESALEKGIEILWNGNINEVEMNDPEFINNIFKRKSFAENQGTNKFVETKEYDWEEPEEEIVEEVASLDDIQANLEAFDNLVKEENFGEVLDEELDEELEEYDQYYDQK</sequence>
<dbReference type="NCBIfam" id="TIGR01953">
    <property type="entry name" value="NusA"/>
    <property type="match status" value="1"/>
</dbReference>
<dbReference type="GO" id="GO:0003723">
    <property type="term" value="F:RNA binding"/>
    <property type="evidence" value="ECO:0007669"/>
    <property type="project" value="UniProtKB-UniRule"/>
</dbReference>
<comment type="subunit">
    <text evidence="7">Monomer. Binds directly to the core enzyme of the DNA-dependent RNA polymerase and to nascent RNA.</text>
</comment>
<keyword evidence="1 7" id="KW-0806">Transcription termination</keyword>
<dbReference type="EMBL" id="CP006934">
    <property type="protein sequence ID" value="AHI53978.1"/>
    <property type="molecule type" value="Genomic_DNA"/>
</dbReference>
<dbReference type="SMART" id="SM00322">
    <property type="entry name" value="KH"/>
    <property type="match status" value="2"/>
</dbReference>
<dbReference type="InterPro" id="IPR012340">
    <property type="entry name" value="NA-bd_OB-fold"/>
</dbReference>
<dbReference type="GO" id="GO:0031564">
    <property type="term" value="P:transcription antitermination"/>
    <property type="evidence" value="ECO:0007669"/>
    <property type="project" value="UniProtKB-UniRule"/>
</dbReference>
<accession>W6A9X1</accession>
<dbReference type="Proteomes" id="UP000019265">
    <property type="component" value="Chromosome"/>
</dbReference>
<evidence type="ECO:0000256" key="4">
    <source>
        <dbReference type="ARBA" id="ARBA00022884"/>
    </source>
</evidence>
<feature type="domain" description="K Homology" evidence="8">
    <location>
        <begin position="233"/>
        <end position="306"/>
    </location>
</feature>
<evidence type="ECO:0000256" key="5">
    <source>
        <dbReference type="ARBA" id="ARBA00023015"/>
    </source>
</evidence>
<dbReference type="Gene3D" id="3.30.1480.10">
    <property type="entry name" value="NusA, N-terminal domain"/>
    <property type="match status" value="1"/>
</dbReference>
<dbReference type="GO" id="GO:0006353">
    <property type="term" value="P:DNA-templated transcription termination"/>
    <property type="evidence" value="ECO:0007669"/>
    <property type="project" value="UniProtKB-UniRule"/>
</dbReference>
<dbReference type="Pfam" id="PF26594">
    <property type="entry name" value="KH_NusA_2nd"/>
    <property type="match status" value="1"/>
</dbReference>
<evidence type="ECO:0000256" key="2">
    <source>
        <dbReference type="ARBA" id="ARBA00022490"/>
    </source>
</evidence>
<dbReference type="STRING" id="1276257.SSABA_v1c05740"/>
<keyword evidence="9" id="KW-0251">Elongation factor</keyword>
<dbReference type="CDD" id="cd22529">
    <property type="entry name" value="KH-II_NusA_rpt2"/>
    <property type="match status" value="1"/>
</dbReference>
<dbReference type="PANTHER" id="PTHR22648">
    <property type="entry name" value="TRANSCRIPTION TERMINATION FACTOR NUSA"/>
    <property type="match status" value="1"/>
</dbReference>
<comment type="subcellular location">
    <subcellularLocation>
        <location evidence="7">Cytoplasm</location>
    </subcellularLocation>
</comment>
<dbReference type="InterPro" id="IPR030842">
    <property type="entry name" value="TF_NusA_bacterial"/>
</dbReference>
<dbReference type="InterPro" id="IPR009019">
    <property type="entry name" value="KH_sf_prok-type"/>
</dbReference>
<gene>
    <name evidence="7 9" type="primary">nusA</name>
    <name evidence="9" type="ORF">SSABA_v1c05740</name>
</gene>
<evidence type="ECO:0000256" key="7">
    <source>
        <dbReference type="HAMAP-Rule" id="MF_00945"/>
    </source>
</evidence>
<dbReference type="HOGENOM" id="CLU_029242_2_2_14"/>
<evidence type="ECO:0000259" key="8">
    <source>
        <dbReference type="SMART" id="SM00322"/>
    </source>
</evidence>
<dbReference type="InterPro" id="IPR004087">
    <property type="entry name" value="KH_dom"/>
</dbReference>
<keyword evidence="10" id="KW-1185">Reference proteome</keyword>
<evidence type="ECO:0000313" key="10">
    <source>
        <dbReference type="Proteomes" id="UP000019265"/>
    </source>
</evidence>
<dbReference type="InterPro" id="IPR015946">
    <property type="entry name" value="KH_dom-like_a/b"/>
</dbReference>
<comment type="similarity">
    <text evidence="7">Belongs to the NusA family.</text>
</comment>
<dbReference type="InterPro" id="IPR025249">
    <property type="entry name" value="TF_NusA_KH_1st"/>
</dbReference>
<dbReference type="KEGG" id="ssab:SSABA_v1c05740"/>
<dbReference type="HAMAP" id="MF_00945_B">
    <property type="entry name" value="NusA_B"/>
    <property type="match status" value="1"/>
</dbReference>
<dbReference type="PATRIC" id="fig|1276257.3.peg.585"/>
<evidence type="ECO:0000256" key="6">
    <source>
        <dbReference type="ARBA" id="ARBA00023163"/>
    </source>
</evidence>
<dbReference type="InterPro" id="IPR010213">
    <property type="entry name" value="TF_NusA"/>
</dbReference>
<dbReference type="GO" id="GO:0003700">
    <property type="term" value="F:DNA-binding transcription factor activity"/>
    <property type="evidence" value="ECO:0007669"/>
    <property type="project" value="InterPro"/>
</dbReference>
<dbReference type="SUPFAM" id="SSF50249">
    <property type="entry name" value="Nucleic acid-binding proteins"/>
    <property type="match status" value="1"/>
</dbReference>
<dbReference type="InterPro" id="IPR058582">
    <property type="entry name" value="KH_NusA_2nd"/>
</dbReference>
<keyword evidence="3 7" id="KW-0889">Transcription antitermination</keyword>
<keyword evidence="6 7" id="KW-0804">Transcription</keyword>
<dbReference type="Pfam" id="PF13184">
    <property type="entry name" value="KH_NusA_1st"/>
    <property type="match status" value="1"/>
</dbReference>
<dbReference type="Pfam" id="PF08529">
    <property type="entry name" value="NusA_N"/>
    <property type="match status" value="1"/>
</dbReference>
<evidence type="ECO:0000313" key="9">
    <source>
        <dbReference type="EMBL" id="AHI53978.1"/>
    </source>
</evidence>
<proteinExistence type="inferred from homology"/>
<dbReference type="OrthoDB" id="9807233at2"/>
<name>W6A9X1_9MOLU</name>
<dbReference type="RefSeq" id="WP_025251116.1">
    <property type="nucleotide sequence ID" value="NZ_CP006934.1"/>
</dbReference>
<dbReference type="AlphaFoldDB" id="W6A9X1"/>
<protein>
    <recommendedName>
        <fullName evidence="7">Transcription termination/antitermination protein NusA</fullName>
    </recommendedName>
</protein>
<evidence type="ECO:0000256" key="3">
    <source>
        <dbReference type="ARBA" id="ARBA00022814"/>
    </source>
</evidence>
<keyword evidence="4 7" id="KW-0694">RNA-binding</keyword>
<dbReference type="PANTHER" id="PTHR22648:SF0">
    <property type="entry name" value="TRANSCRIPTION TERMINATION_ANTITERMINATION PROTEIN NUSA"/>
    <property type="match status" value="1"/>
</dbReference>
<dbReference type="GO" id="GO:0005829">
    <property type="term" value="C:cytosol"/>
    <property type="evidence" value="ECO:0007669"/>
    <property type="project" value="TreeGrafter"/>
</dbReference>
<dbReference type="CDD" id="cd02134">
    <property type="entry name" value="KH-II_NusA_rpt1"/>
    <property type="match status" value="1"/>
</dbReference>
<organism evidence="9 10">
    <name type="scientific">Spiroplasma sabaudiense Ar-1343</name>
    <dbReference type="NCBI Taxonomy" id="1276257"/>
    <lineage>
        <taxon>Bacteria</taxon>
        <taxon>Bacillati</taxon>
        <taxon>Mycoplasmatota</taxon>
        <taxon>Mollicutes</taxon>
        <taxon>Entomoplasmatales</taxon>
        <taxon>Spiroplasmataceae</taxon>
        <taxon>Spiroplasma</taxon>
    </lineage>
</organism>
<dbReference type="Gene3D" id="2.40.50.140">
    <property type="entry name" value="Nucleic acid-binding proteins"/>
    <property type="match status" value="1"/>
</dbReference>
<dbReference type="InterPro" id="IPR036555">
    <property type="entry name" value="NusA_N_sf"/>
</dbReference>
<comment type="function">
    <text evidence="7">Participates in both transcription termination and antitermination.</text>
</comment>
<reference evidence="9 10" key="1">
    <citation type="journal article" date="2014" name="Genome Biol. Evol.">
        <title>Molecular evolution of the substrate utilization strategies and putative virulence factors in mosquito-associated Spiroplasma species.</title>
        <authorList>
            <person name="Chang T.H."/>
            <person name="Lo W.S."/>
            <person name="Ku C."/>
            <person name="Chen L.L."/>
            <person name="Kuo C.H."/>
        </authorList>
    </citation>
    <scope>NUCLEOTIDE SEQUENCE [LARGE SCALE GENOMIC DNA]</scope>
    <source>
        <strain evidence="9">Ar-1343</strain>
    </source>
</reference>
<dbReference type="SUPFAM" id="SSF54814">
    <property type="entry name" value="Prokaryotic type KH domain (KH-domain type II)"/>
    <property type="match status" value="2"/>
</dbReference>
<keyword evidence="5 7" id="KW-0805">Transcription regulation</keyword>
<feature type="domain" description="K Homology" evidence="8">
    <location>
        <begin position="316"/>
        <end position="438"/>
    </location>
</feature>
<dbReference type="InterPro" id="IPR013735">
    <property type="entry name" value="TF_NusA_N"/>
</dbReference>
<dbReference type="eggNOG" id="COG0195">
    <property type="taxonomic scope" value="Bacteria"/>
</dbReference>
<dbReference type="GO" id="GO:0007005">
    <property type="term" value="P:mitochondrion organization"/>
    <property type="evidence" value="ECO:0007669"/>
    <property type="project" value="InterPro"/>
</dbReference>
<dbReference type="Gene3D" id="3.30.300.20">
    <property type="match status" value="2"/>
</dbReference>